<keyword evidence="4" id="KW-1185">Reference proteome</keyword>
<organism evidence="3 4">
    <name type="scientific">Trametes cubensis</name>
    <dbReference type="NCBI Taxonomy" id="1111947"/>
    <lineage>
        <taxon>Eukaryota</taxon>
        <taxon>Fungi</taxon>
        <taxon>Dikarya</taxon>
        <taxon>Basidiomycota</taxon>
        <taxon>Agaricomycotina</taxon>
        <taxon>Agaricomycetes</taxon>
        <taxon>Polyporales</taxon>
        <taxon>Polyporaceae</taxon>
        <taxon>Trametes</taxon>
    </lineage>
</organism>
<evidence type="ECO:0000313" key="4">
    <source>
        <dbReference type="Proteomes" id="UP001215151"/>
    </source>
</evidence>
<keyword evidence="2" id="KW-0732">Signal</keyword>
<gene>
    <name evidence="3" type="ORF">ONZ51_g8152</name>
</gene>
<evidence type="ECO:0000256" key="2">
    <source>
        <dbReference type="SAM" id="SignalP"/>
    </source>
</evidence>
<reference evidence="3" key="1">
    <citation type="submission" date="2022-11" db="EMBL/GenBank/DDBJ databases">
        <title>Genome Sequence of Cubamyces cubensis.</title>
        <authorList>
            <person name="Buettner E."/>
        </authorList>
    </citation>
    <scope>NUCLEOTIDE SEQUENCE</scope>
    <source>
        <strain evidence="3">MPL-01</strain>
    </source>
</reference>
<comment type="caution">
    <text evidence="3">The sequence shown here is derived from an EMBL/GenBank/DDBJ whole genome shotgun (WGS) entry which is preliminary data.</text>
</comment>
<feature type="compositionally biased region" description="Low complexity" evidence="1">
    <location>
        <begin position="175"/>
        <end position="186"/>
    </location>
</feature>
<accession>A0AAD7XB25</accession>
<dbReference type="Gene3D" id="2.60.120.260">
    <property type="entry name" value="Galactose-binding domain-like"/>
    <property type="match status" value="1"/>
</dbReference>
<evidence type="ECO:0000256" key="1">
    <source>
        <dbReference type="SAM" id="MobiDB-lite"/>
    </source>
</evidence>
<dbReference type="EMBL" id="JAPEVG010000238">
    <property type="protein sequence ID" value="KAJ8472996.1"/>
    <property type="molecule type" value="Genomic_DNA"/>
</dbReference>
<name>A0AAD7XB25_9APHY</name>
<feature type="chain" id="PRO_5042252963" evidence="2">
    <location>
        <begin position="29"/>
        <end position="186"/>
    </location>
</feature>
<dbReference type="AlphaFoldDB" id="A0AAD7XB25"/>
<protein>
    <submittedName>
        <fullName evidence="3">Uncharacterized protein</fullName>
    </submittedName>
</protein>
<feature type="signal peptide" evidence="2">
    <location>
        <begin position="1"/>
        <end position="28"/>
    </location>
</feature>
<sequence>MVVSVRVWLPNILRVLACLVLHILPAICATVTIDNTDVNIVYAGTWSFTTIAGDPQEKNYMGTLSYSNISGSTATYVFTGTAVSVFGGFGPDGTYRMQSQYTIDRGSPTVLTPPREVKVEQHRVLFFTSPQLSLSEHTLVIENRGEQFFFDYLQFDTSDESASTTSSPIEPPSSAPASSAINSILL</sequence>
<evidence type="ECO:0000313" key="3">
    <source>
        <dbReference type="EMBL" id="KAJ8472996.1"/>
    </source>
</evidence>
<dbReference type="Proteomes" id="UP001215151">
    <property type="component" value="Unassembled WGS sequence"/>
</dbReference>
<proteinExistence type="predicted"/>
<feature type="region of interest" description="Disordered" evidence="1">
    <location>
        <begin position="161"/>
        <end position="186"/>
    </location>
</feature>